<evidence type="ECO:0000313" key="9">
    <source>
        <dbReference type="EMBL" id="SHE36864.1"/>
    </source>
</evidence>
<sequence>MHKTFRSLSNPQYRLWAMGAFVSNIGTWLQRTAQDWIVIAELSNGNATAVGIVVALQFAPQFIFLPIIGWAADYFDRRKLLIVTQSLRGLLALVQAIMILNGHLELWHMYIFAFLLGCFTAFDTPARHAFVADLVADKDLANAVSLNSISFNSARMIGPAIAGFLILLMGAGWVFALNALSFIPIIAITYMIKAKPVNLLPSVESDSSKSSKATLFDGFHYIRQRPDMIIAITMFFFFAMFGLNFTVYLTSMTVHVFTGNSQQFGILMSIMAVGSIVGAMITANRENPNVRFISFSAIGFGGIALIASIIPNFWLFAVSLSLIGMTTQLFTTSVHSLIQLSAQKYIRGRVIAILLATSVGGSAIGGPLVGWTADLLGARWAIACGGIIALLTAALGLRYLHQRGDK</sequence>
<feature type="transmembrane region" description="Helical" evidence="7">
    <location>
        <begin position="350"/>
        <end position="371"/>
    </location>
</feature>
<dbReference type="STRING" id="1122206.SAMN02745753_00147"/>
<feature type="transmembrane region" description="Helical" evidence="7">
    <location>
        <begin position="377"/>
        <end position="400"/>
    </location>
</feature>
<dbReference type="InterPro" id="IPR036259">
    <property type="entry name" value="MFS_trans_sf"/>
</dbReference>
<protein>
    <submittedName>
        <fullName evidence="9">Predicted arabinose efflux permease, MFS family</fullName>
    </submittedName>
</protein>
<evidence type="ECO:0000313" key="10">
    <source>
        <dbReference type="Proteomes" id="UP000184517"/>
    </source>
</evidence>
<evidence type="ECO:0000256" key="7">
    <source>
        <dbReference type="SAM" id="Phobius"/>
    </source>
</evidence>
<dbReference type="RefSeq" id="WP_072837816.1">
    <property type="nucleotide sequence ID" value="NZ_FQVF01000002.1"/>
</dbReference>
<evidence type="ECO:0000256" key="1">
    <source>
        <dbReference type="ARBA" id="ARBA00004651"/>
    </source>
</evidence>
<gene>
    <name evidence="9" type="ORF">SAMN02745753_00147</name>
</gene>
<feature type="domain" description="Major facilitator superfamily (MFS) profile" evidence="8">
    <location>
        <begin position="12"/>
        <end position="404"/>
    </location>
</feature>
<dbReference type="PROSITE" id="PS50850">
    <property type="entry name" value="MFS"/>
    <property type="match status" value="1"/>
</dbReference>
<feature type="transmembrane region" description="Helical" evidence="7">
    <location>
        <begin position="263"/>
        <end position="283"/>
    </location>
</feature>
<dbReference type="CDD" id="cd06173">
    <property type="entry name" value="MFS_MefA_like"/>
    <property type="match status" value="1"/>
</dbReference>
<keyword evidence="3" id="KW-1003">Cell membrane</keyword>
<dbReference type="PANTHER" id="PTHR23513:SF11">
    <property type="entry name" value="STAPHYLOFERRIN A TRANSPORTER"/>
    <property type="match status" value="1"/>
</dbReference>
<dbReference type="InterPro" id="IPR020846">
    <property type="entry name" value="MFS_dom"/>
</dbReference>
<feature type="transmembrane region" description="Helical" evidence="7">
    <location>
        <begin position="229"/>
        <end position="251"/>
    </location>
</feature>
<organism evidence="9 10">
    <name type="scientific">Marinomonas polaris DSM 16579</name>
    <dbReference type="NCBI Taxonomy" id="1122206"/>
    <lineage>
        <taxon>Bacteria</taxon>
        <taxon>Pseudomonadati</taxon>
        <taxon>Pseudomonadota</taxon>
        <taxon>Gammaproteobacteria</taxon>
        <taxon>Oceanospirillales</taxon>
        <taxon>Oceanospirillaceae</taxon>
        <taxon>Marinomonas</taxon>
    </lineage>
</organism>
<dbReference type="GO" id="GO:0005886">
    <property type="term" value="C:plasma membrane"/>
    <property type="evidence" value="ECO:0007669"/>
    <property type="project" value="UniProtKB-SubCell"/>
</dbReference>
<dbReference type="Proteomes" id="UP000184517">
    <property type="component" value="Unassembled WGS sequence"/>
</dbReference>
<evidence type="ECO:0000256" key="4">
    <source>
        <dbReference type="ARBA" id="ARBA00022692"/>
    </source>
</evidence>
<dbReference type="PANTHER" id="PTHR23513">
    <property type="entry name" value="INTEGRAL MEMBRANE EFFLUX PROTEIN-RELATED"/>
    <property type="match status" value="1"/>
</dbReference>
<dbReference type="InterPro" id="IPR010290">
    <property type="entry name" value="TM_effector"/>
</dbReference>
<reference evidence="10" key="1">
    <citation type="submission" date="2016-11" db="EMBL/GenBank/DDBJ databases">
        <authorList>
            <person name="Varghese N."/>
            <person name="Submissions S."/>
        </authorList>
    </citation>
    <scope>NUCLEOTIDE SEQUENCE [LARGE SCALE GENOMIC DNA]</scope>
    <source>
        <strain evidence="10">DSM 16579</strain>
    </source>
</reference>
<evidence type="ECO:0000256" key="5">
    <source>
        <dbReference type="ARBA" id="ARBA00022989"/>
    </source>
</evidence>
<keyword evidence="5 7" id="KW-1133">Transmembrane helix</keyword>
<feature type="transmembrane region" description="Helical" evidence="7">
    <location>
        <begin position="290"/>
        <end position="310"/>
    </location>
</feature>
<keyword evidence="6 7" id="KW-0472">Membrane</keyword>
<name>A0A1M4SXC7_9GAMM</name>
<keyword evidence="10" id="KW-1185">Reference proteome</keyword>
<feature type="transmembrane region" description="Helical" evidence="7">
    <location>
        <begin position="316"/>
        <end position="338"/>
    </location>
</feature>
<keyword evidence="2" id="KW-0813">Transport</keyword>
<dbReference type="EMBL" id="FQVF01000002">
    <property type="protein sequence ID" value="SHE36864.1"/>
    <property type="molecule type" value="Genomic_DNA"/>
</dbReference>
<dbReference type="AlphaFoldDB" id="A0A1M4SXC7"/>
<evidence type="ECO:0000256" key="3">
    <source>
        <dbReference type="ARBA" id="ARBA00022475"/>
    </source>
</evidence>
<dbReference type="GO" id="GO:0022857">
    <property type="term" value="F:transmembrane transporter activity"/>
    <property type="evidence" value="ECO:0007669"/>
    <property type="project" value="InterPro"/>
</dbReference>
<dbReference type="Gene3D" id="1.20.1250.20">
    <property type="entry name" value="MFS general substrate transporter like domains"/>
    <property type="match status" value="1"/>
</dbReference>
<feature type="transmembrane region" description="Helical" evidence="7">
    <location>
        <begin position="49"/>
        <end position="68"/>
    </location>
</feature>
<evidence type="ECO:0000256" key="2">
    <source>
        <dbReference type="ARBA" id="ARBA00022448"/>
    </source>
</evidence>
<keyword evidence="4 7" id="KW-0812">Transmembrane</keyword>
<evidence type="ECO:0000256" key="6">
    <source>
        <dbReference type="ARBA" id="ARBA00023136"/>
    </source>
</evidence>
<dbReference type="Pfam" id="PF05977">
    <property type="entry name" value="MFS_3"/>
    <property type="match status" value="1"/>
</dbReference>
<evidence type="ECO:0000259" key="8">
    <source>
        <dbReference type="PROSITE" id="PS50850"/>
    </source>
</evidence>
<feature type="transmembrane region" description="Helical" evidence="7">
    <location>
        <begin position="12"/>
        <end position="29"/>
    </location>
</feature>
<proteinExistence type="predicted"/>
<dbReference type="SUPFAM" id="SSF103473">
    <property type="entry name" value="MFS general substrate transporter"/>
    <property type="match status" value="1"/>
</dbReference>
<dbReference type="OrthoDB" id="9775268at2"/>
<comment type="subcellular location">
    <subcellularLocation>
        <location evidence="1">Cell membrane</location>
        <topology evidence="1">Multi-pass membrane protein</topology>
    </subcellularLocation>
</comment>
<accession>A0A1M4SXC7</accession>